<reference evidence="2" key="1">
    <citation type="submission" date="2015-11" db="EMBL/GenBank/DDBJ databases">
        <title>Genomic diversity of Staphylococcus saprophyticus strains from urinary tract infections, animal surfaces, and fermented foods.</title>
        <authorList>
            <person name="Wolfe B.E."/>
        </authorList>
    </citation>
    <scope>NUCLEOTIDE SEQUENCE [LARGE SCALE GENOMIC DNA]</scope>
    <source>
        <strain evidence="2">738_7</strain>
    </source>
</reference>
<proteinExistence type="predicted"/>
<evidence type="ECO:0000313" key="2">
    <source>
        <dbReference type="Proteomes" id="UP000095464"/>
    </source>
</evidence>
<comment type="caution">
    <text evidence="1">The sequence shown here is derived from an EMBL/GenBank/DDBJ whole genome shotgun (WGS) entry which is preliminary data.</text>
</comment>
<gene>
    <name evidence="1" type="ORF">ASS94_01040</name>
</gene>
<name>A0AAP7IG27_9STAP</name>
<dbReference type="EMBL" id="LNPX01000004">
    <property type="protein sequence ID" value="OEK58941.1"/>
    <property type="molecule type" value="Genomic_DNA"/>
</dbReference>
<organism evidence="1 2">
    <name type="scientific">Staphylococcus equorum</name>
    <dbReference type="NCBI Taxonomy" id="246432"/>
    <lineage>
        <taxon>Bacteria</taxon>
        <taxon>Bacillati</taxon>
        <taxon>Bacillota</taxon>
        <taxon>Bacilli</taxon>
        <taxon>Bacillales</taxon>
        <taxon>Staphylococcaceae</taxon>
        <taxon>Staphylococcus</taxon>
    </lineage>
</organism>
<dbReference type="RefSeq" id="WP_069854341.1">
    <property type="nucleotide sequence ID" value="NZ_LNPX01000004.1"/>
</dbReference>
<sequence>MTNLTIYYIKDIKGNVVYTNTNEVEFKQYINDYLELDLGRYPSMEDIINAVSELEIGKKQIEIEF</sequence>
<dbReference type="AlphaFoldDB" id="A0AAP7IG27"/>
<evidence type="ECO:0000313" key="1">
    <source>
        <dbReference type="EMBL" id="OEK58941.1"/>
    </source>
</evidence>
<accession>A0AAP7IG27</accession>
<protein>
    <submittedName>
        <fullName evidence="1">Uncharacterized protein</fullName>
    </submittedName>
</protein>
<dbReference type="Proteomes" id="UP000095464">
    <property type="component" value="Unassembled WGS sequence"/>
</dbReference>